<keyword evidence="3" id="KW-1185">Reference proteome</keyword>
<dbReference type="GO" id="GO:0005829">
    <property type="term" value="C:cytosol"/>
    <property type="evidence" value="ECO:0007669"/>
    <property type="project" value="TreeGrafter"/>
</dbReference>
<name>A0A0V0Q7V3_PSEPJ</name>
<dbReference type="InterPro" id="IPR037239">
    <property type="entry name" value="OSBP_sf"/>
</dbReference>
<dbReference type="Proteomes" id="UP000054937">
    <property type="component" value="Unassembled WGS sequence"/>
</dbReference>
<accession>A0A0V0Q7V3</accession>
<dbReference type="EMBL" id="LDAU01000254">
    <property type="protein sequence ID" value="KRW98322.1"/>
    <property type="molecule type" value="Genomic_DNA"/>
</dbReference>
<dbReference type="OMA" id="TCHRIKE"/>
<evidence type="ECO:0000313" key="3">
    <source>
        <dbReference type="Proteomes" id="UP000054937"/>
    </source>
</evidence>
<feature type="region of interest" description="Disordered" evidence="1">
    <location>
        <begin position="1"/>
        <end position="28"/>
    </location>
</feature>
<gene>
    <name evidence="2" type="ORF">PPERSA_02099</name>
</gene>
<evidence type="ECO:0000313" key="2">
    <source>
        <dbReference type="EMBL" id="KRW98322.1"/>
    </source>
</evidence>
<proteinExistence type="predicted"/>
<dbReference type="SUPFAM" id="SSF144000">
    <property type="entry name" value="Oxysterol-binding protein-like"/>
    <property type="match status" value="1"/>
</dbReference>
<dbReference type="OrthoDB" id="14833at2759"/>
<protein>
    <submittedName>
        <fullName evidence="2">Uncharacterized protein</fullName>
    </submittedName>
</protein>
<feature type="compositionally biased region" description="Basic and acidic residues" evidence="1">
    <location>
        <begin position="1"/>
        <end position="25"/>
    </location>
</feature>
<dbReference type="GO" id="GO:0032934">
    <property type="term" value="F:sterol binding"/>
    <property type="evidence" value="ECO:0007669"/>
    <property type="project" value="TreeGrafter"/>
</dbReference>
<dbReference type="InterPro" id="IPR000648">
    <property type="entry name" value="Oxysterol-bd"/>
</dbReference>
<dbReference type="GO" id="GO:0016020">
    <property type="term" value="C:membrane"/>
    <property type="evidence" value="ECO:0007669"/>
    <property type="project" value="TreeGrafter"/>
</dbReference>
<dbReference type="InParanoid" id="A0A0V0Q7V3"/>
<evidence type="ECO:0000256" key="1">
    <source>
        <dbReference type="SAM" id="MobiDB-lite"/>
    </source>
</evidence>
<organism evidence="2 3">
    <name type="scientific">Pseudocohnilembus persalinus</name>
    <name type="common">Ciliate</name>
    <dbReference type="NCBI Taxonomy" id="266149"/>
    <lineage>
        <taxon>Eukaryota</taxon>
        <taxon>Sar</taxon>
        <taxon>Alveolata</taxon>
        <taxon>Ciliophora</taxon>
        <taxon>Intramacronucleata</taxon>
        <taxon>Oligohymenophorea</taxon>
        <taxon>Scuticociliatia</taxon>
        <taxon>Philasterida</taxon>
        <taxon>Pseudocohnilembidae</taxon>
        <taxon>Pseudocohnilembus</taxon>
    </lineage>
</organism>
<sequence>MDIKENKESQDKGNIPNREKYDPNKKYPKFPFTHKNGGVNMGYEKTPIESNFIAGIIKQIGSKIVSGQIKNVMEISKPIKLCSKVSFIELASFDNCPTQYLDYAAYTQDPVERLKYIATFIISAIPYVPSKIYQKIPSDPYRGETAQLINERGTIFQAESFEYKSPSCLINITGKDNLWKLNYFHKTKANLILPKMNDIEAGNLKDKVFEFQDGSKIIAQTMLIHVQGILVGDRTMKVQKIQRIIDTKNHLQLIITYNYHRERTISKLAKSFTGFLMNKKQDVQEADSFTIEIYRYESNFKAQNLKDFEYRTELSPQEQKKEYTIRHLVSKGSGNYMSHLQFDGEVFWKSTDHYPQWTSLNQNLLESDFTLREDLMHLADGNLVFAEQIKNELEARDEKDQKIRYKD</sequence>
<dbReference type="PANTHER" id="PTHR10972:SF148">
    <property type="entry name" value="OXYSTEROL-BINDING PROTEIN 9"/>
    <property type="match status" value="1"/>
</dbReference>
<dbReference type="PANTHER" id="PTHR10972">
    <property type="entry name" value="OXYSTEROL-BINDING PROTEIN-RELATED"/>
    <property type="match status" value="1"/>
</dbReference>
<dbReference type="AlphaFoldDB" id="A0A0V0Q7V3"/>
<reference evidence="2 3" key="1">
    <citation type="journal article" date="2015" name="Sci. Rep.">
        <title>Genome of the facultative scuticociliatosis pathogen Pseudocohnilembus persalinus provides insight into its virulence through horizontal gene transfer.</title>
        <authorList>
            <person name="Xiong J."/>
            <person name="Wang G."/>
            <person name="Cheng J."/>
            <person name="Tian M."/>
            <person name="Pan X."/>
            <person name="Warren A."/>
            <person name="Jiang C."/>
            <person name="Yuan D."/>
            <person name="Miao W."/>
        </authorList>
    </citation>
    <scope>NUCLEOTIDE SEQUENCE [LARGE SCALE GENOMIC DNA]</scope>
    <source>
        <strain evidence="2">36N120E</strain>
    </source>
</reference>
<comment type="caution">
    <text evidence="2">The sequence shown here is derived from an EMBL/GenBank/DDBJ whole genome shotgun (WGS) entry which is preliminary data.</text>
</comment>
<dbReference type="Pfam" id="PF01237">
    <property type="entry name" value="Oxysterol_BP"/>
    <property type="match status" value="1"/>
</dbReference>